<dbReference type="PANTHER" id="PTHR32092">
    <property type="entry name" value="6-PHOSPHO-BETA-GLUCOSIDASE-RELATED"/>
    <property type="match status" value="1"/>
</dbReference>
<dbReference type="EMBL" id="JAUOZS010000001">
    <property type="protein sequence ID" value="MDT8901717.1"/>
    <property type="molecule type" value="Genomic_DNA"/>
</dbReference>
<dbReference type="Pfam" id="PF11975">
    <property type="entry name" value="Glyco_hydro_4C"/>
    <property type="match status" value="1"/>
</dbReference>
<comment type="caution">
    <text evidence="9">The sequence shown here is derived from an EMBL/GenBank/DDBJ whole genome shotgun (WGS) entry which is preliminary data.</text>
</comment>
<keyword evidence="5" id="KW-0464">Manganese</keyword>
<protein>
    <submittedName>
        <fullName evidence="9">6-phospho-beta-glucosidase</fullName>
        <ecNumber evidence="9">3.2.1.86</ecNumber>
    </submittedName>
</protein>
<dbReference type="PANTHER" id="PTHR32092:SF5">
    <property type="entry name" value="6-PHOSPHO-BETA-GLUCOSIDASE"/>
    <property type="match status" value="1"/>
</dbReference>
<dbReference type="PRINTS" id="PR00732">
    <property type="entry name" value="GLHYDRLASE4"/>
</dbReference>
<evidence type="ECO:0000256" key="2">
    <source>
        <dbReference type="ARBA" id="ARBA00022723"/>
    </source>
</evidence>
<evidence type="ECO:0000313" key="10">
    <source>
        <dbReference type="Proteomes" id="UP001254848"/>
    </source>
</evidence>
<dbReference type="RefSeq" id="WP_413780221.1">
    <property type="nucleotide sequence ID" value="NZ_JAUOZS010000001.1"/>
</dbReference>
<dbReference type="SUPFAM" id="SSF51735">
    <property type="entry name" value="NAD(P)-binding Rossmann-fold domains"/>
    <property type="match status" value="1"/>
</dbReference>
<evidence type="ECO:0000313" key="9">
    <source>
        <dbReference type="EMBL" id="MDT8901717.1"/>
    </source>
</evidence>
<evidence type="ECO:0000256" key="6">
    <source>
        <dbReference type="ARBA" id="ARBA00023295"/>
    </source>
</evidence>
<keyword evidence="3 7" id="KW-0378">Hydrolase</keyword>
<dbReference type="Gene3D" id="3.90.110.10">
    <property type="entry name" value="Lactate dehydrogenase/glycoside hydrolase, family 4, C-terminal"/>
    <property type="match status" value="1"/>
</dbReference>
<dbReference type="Pfam" id="PF02056">
    <property type="entry name" value="Glyco_hydro_4"/>
    <property type="match status" value="1"/>
</dbReference>
<evidence type="ECO:0000256" key="5">
    <source>
        <dbReference type="ARBA" id="ARBA00023211"/>
    </source>
</evidence>
<evidence type="ECO:0000259" key="8">
    <source>
        <dbReference type="Pfam" id="PF11975"/>
    </source>
</evidence>
<comment type="cofactor">
    <cofactor evidence="7">
        <name>NAD(+)</name>
        <dbReference type="ChEBI" id="CHEBI:57540"/>
    </cofactor>
    <text evidence="7">Binds 1 NAD(+) per subunit.</text>
</comment>
<evidence type="ECO:0000256" key="3">
    <source>
        <dbReference type="ARBA" id="ARBA00022801"/>
    </source>
</evidence>
<keyword evidence="4 7" id="KW-0520">NAD</keyword>
<dbReference type="PROSITE" id="PS01324">
    <property type="entry name" value="GLYCOSYL_HYDROL_F4"/>
    <property type="match status" value="1"/>
</dbReference>
<dbReference type="InterPro" id="IPR015955">
    <property type="entry name" value="Lactate_DH/Glyco_Ohase_4_C"/>
</dbReference>
<dbReference type="Gene3D" id="3.40.50.720">
    <property type="entry name" value="NAD(P)-binding Rossmann-like Domain"/>
    <property type="match status" value="1"/>
</dbReference>
<accession>A0ABU3NY48</accession>
<keyword evidence="6 7" id="KW-0326">Glycosidase</keyword>
<gene>
    <name evidence="9" type="ORF">Q4T40_10720</name>
</gene>
<evidence type="ECO:0000256" key="7">
    <source>
        <dbReference type="RuleBase" id="RU361152"/>
    </source>
</evidence>
<proteinExistence type="inferred from homology"/>
<reference evidence="9 10" key="1">
    <citation type="submission" date="2023-07" db="EMBL/GenBank/DDBJ databases">
        <title>The novel representative of Negativicutes class, Anaeroselena agilis gen. nov. sp. nov.</title>
        <authorList>
            <person name="Prokofeva M.I."/>
            <person name="Elcheninov A.G."/>
            <person name="Klyukina A."/>
            <person name="Kublanov I.V."/>
            <person name="Frolov E.N."/>
            <person name="Podosokorskaya O.A."/>
        </authorList>
    </citation>
    <scope>NUCLEOTIDE SEQUENCE [LARGE SCALE GENOMIC DNA]</scope>
    <source>
        <strain evidence="9 10">4137-cl</strain>
    </source>
</reference>
<dbReference type="InterPro" id="IPR022616">
    <property type="entry name" value="Glyco_hydro_4_C"/>
</dbReference>
<keyword evidence="10" id="KW-1185">Reference proteome</keyword>
<dbReference type="GO" id="GO:0008706">
    <property type="term" value="F:6-phospho-beta-glucosidase activity"/>
    <property type="evidence" value="ECO:0007669"/>
    <property type="project" value="UniProtKB-EC"/>
</dbReference>
<sequence>MNGLKLAVIGGGSSYTPELVDGVLRRAGELPVAELWLADIPSGEEKLAVVAALARRMAARAGSAIEVHTTLDRRQALAGAHYVITQLRVGGLAARVSDERIPLKYDVLGQETVGPGGFANALRTVPVVLDICRDIEALCPDAWLINFANPAGLVTEAVLGHSAVKCIGLCNVPINMVMTAAKLLDAVPADVAIDFAGLNHLVWGLAVRLRGEDVTGVILAKLADGAALTMNNIPDLKWDAAFLKNLGLVPSPYHRYYYMTDRLLGEEQAAAAPGGPGTRAEQVQAVEEALFARYRDETLAEKPPELAKRGGAYYSEAAVSLISAIQNDKNETHTVNTRNNGAIAGLPADAVVEINCRVGKGGAVPLPVGPLPPDALSLAQQVKAYERLAIEAAVTGDRAVALAALAANPLVPSADVAGKLLDEILAANREYLPRFAGQQ</sequence>
<dbReference type="CDD" id="cd05296">
    <property type="entry name" value="GH4_P_beta_glucosidase"/>
    <property type="match status" value="1"/>
</dbReference>
<feature type="domain" description="Glycosyl hydrolase family 4 C-terminal" evidence="8">
    <location>
        <begin position="195"/>
        <end position="411"/>
    </location>
</feature>
<dbReference type="EC" id="3.2.1.86" evidence="9"/>
<evidence type="ECO:0000256" key="1">
    <source>
        <dbReference type="ARBA" id="ARBA00010141"/>
    </source>
</evidence>
<name>A0ABU3NY48_9FIRM</name>
<comment type="similarity">
    <text evidence="1 7">Belongs to the glycosyl hydrolase 4 family.</text>
</comment>
<dbReference type="SUPFAM" id="SSF56327">
    <property type="entry name" value="LDH C-terminal domain-like"/>
    <property type="match status" value="1"/>
</dbReference>
<dbReference type="InterPro" id="IPR036291">
    <property type="entry name" value="NAD(P)-bd_dom_sf"/>
</dbReference>
<evidence type="ECO:0000256" key="4">
    <source>
        <dbReference type="ARBA" id="ARBA00023027"/>
    </source>
</evidence>
<dbReference type="Proteomes" id="UP001254848">
    <property type="component" value="Unassembled WGS sequence"/>
</dbReference>
<keyword evidence="2" id="KW-0479">Metal-binding</keyword>
<organism evidence="9 10">
    <name type="scientific">Anaeroselena agilis</name>
    <dbReference type="NCBI Taxonomy" id="3063788"/>
    <lineage>
        <taxon>Bacteria</taxon>
        <taxon>Bacillati</taxon>
        <taxon>Bacillota</taxon>
        <taxon>Negativicutes</taxon>
        <taxon>Acetonemataceae</taxon>
        <taxon>Anaeroselena</taxon>
    </lineage>
</organism>
<dbReference type="InterPro" id="IPR001088">
    <property type="entry name" value="Glyco_hydro_4"/>
</dbReference>
<dbReference type="InterPro" id="IPR019802">
    <property type="entry name" value="GlycHydrolase_4_CS"/>
</dbReference>